<dbReference type="CDD" id="cd00452">
    <property type="entry name" value="KDPG_aldolase"/>
    <property type="match status" value="1"/>
</dbReference>
<comment type="subunit">
    <text evidence="3">Homotrimer.</text>
</comment>
<evidence type="ECO:0000256" key="2">
    <source>
        <dbReference type="ARBA" id="ARBA00006906"/>
    </source>
</evidence>
<dbReference type="RefSeq" id="WP_349300556.1">
    <property type="nucleotide sequence ID" value="NZ_JBEDNQ010000010.1"/>
</dbReference>
<organism evidence="6 7">
    <name type="scientific">Pseudonocardia nematodicida</name>
    <dbReference type="NCBI Taxonomy" id="1206997"/>
    <lineage>
        <taxon>Bacteria</taxon>
        <taxon>Bacillati</taxon>
        <taxon>Actinomycetota</taxon>
        <taxon>Actinomycetes</taxon>
        <taxon>Pseudonocardiales</taxon>
        <taxon>Pseudonocardiaceae</taxon>
        <taxon>Pseudonocardia</taxon>
    </lineage>
</organism>
<dbReference type="InterPro" id="IPR031338">
    <property type="entry name" value="KDPG/KHG_AS_2"/>
</dbReference>
<dbReference type="InterPro" id="IPR000887">
    <property type="entry name" value="Aldlse_KDPG_KHG"/>
</dbReference>
<dbReference type="SUPFAM" id="SSF51569">
    <property type="entry name" value="Aldolase"/>
    <property type="match status" value="1"/>
</dbReference>
<dbReference type="EMBL" id="JBEDNQ010000010">
    <property type="protein sequence ID" value="MEQ3553490.1"/>
    <property type="molecule type" value="Genomic_DNA"/>
</dbReference>
<evidence type="ECO:0000256" key="3">
    <source>
        <dbReference type="ARBA" id="ARBA00011233"/>
    </source>
</evidence>
<dbReference type="EC" id="4.1.2.21" evidence="6"/>
<dbReference type="InterPro" id="IPR013785">
    <property type="entry name" value="Aldolase_TIM"/>
</dbReference>
<comment type="caution">
    <text evidence="6">The sequence shown here is derived from an EMBL/GenBank/DDBJ whole genome shotgun (WGS) entry which is preliminary data.</text>
</comment>
<dbReference type="PROSITE" id="PS00160">
    <property type="entry name" value="ALDOLASE_KDPG_KHG_2"/>
    <property type="match status" value="1"/>
</dbReference>
<sequence length="213" mass="22187">MSTDRRPCGLVAILRGLSPTDAEQVGRILVEAGFRFLEVPLNSPYPLESISILRRTLPADVVIGAGTVLTVDDVQAVCAAGAQAVVSPNTDRDVVAASVAAGMISLPGVATVSEAMTAIRCGARTLKLFPAAQVGREAMRAWRAVLPPDVQLVPVGGVGPEELGPWISDGATGFGIGTALYRPDATPERIRAAAEDMVRAWNEAVPLLRALPG</sequence>
<name>A0ABV1KG92_9PSEU</name>
<dbReference type="Gene3D" id="3.20.20.70">
    <property type="entry name" value="Aldolase class I"/>
    <property type="match status" value="1"/>
</dbReference>
<protein>
    <submittedName>
        <fullName evidence="6">2-dehydro-3-deoxy-6-phosphogalactonate aldolase</fullName>
        <ecNumber evidence="6">4.1.2.21</ecNumber>
    </submittedName>
</protein>
<proteinExistence type="inferred from homology"/>
<evidence type="ECO:0000313" key="7">
    <source>
        <dbReference type="Proteomes" id="UP001494902"/>
    </source>
</evidence>
<dbReference type="GO" id="GO:0008674">
    <property type="term" value="F:2-dehydro-3-deoxy-6-phosphogalactonate aldolase activity"/>
    <property type="evidence" value="ECO:0007669"/>
    <property type="project" value="UniProtKB-EC"/>
</dbReference>
<keyword evidence="7" id="KW-1185">Reference proteome</keyword>
<gene>
    <name evidence="6" type="ORF">WIS52_23715</name>
</gene>
<evidence type="ECO:0000256" key="1">
    <source>
        <dbReference type="ARBA" id="ARBA00004761"/>
    </source>
</evidence>
<dbReference type="PANTHER" id="PTHR30246:SF1">
    <property type="entry name" value="2-DEHYDRO-3-DEOXY-6-PHOSPHOGALACTONATE ALDOLASE-RELATED"/>
    <property type="match status" value="1"/>
</dbReference>
<reference evidence="6 7" key="1">
    <citation type="submission" date="2024-03" db="EMBL/GenBank/DDBJ databases">
        <title>Draft genome sequence of Pseudonocardia nematodicida JCM 31783.</title>
        <authorList>
            <person name="Butdee W."/>
            <person name="Duangmal K."/>
        </authorList>
    </citation>
    <scope>NUCLEOTIDE SEQUENCE [LARGE SCALE GENOMIC DNA]</scope>
    <source>
        <strain evidence="6 7">JCM 31783</strain>
    </source>
</reference>
<keyword evidence="4 6" id="KW-0456">Lyase</keyword>
<comment type="similarity">
    <text evidence="2">Belongs to the KHG/KDPG aldolase family.</text>
</comment>
<comment type="pathway">
    <text evidence="1">Carbohydrate acid metabolism.</text>
</comment>
<dbReference type="PANTHER" id="PTHR30246">
    <property type="entry name" value="2-KETO-3-DEOXY-6-PHOSPHOGLUCONATE ALDOLASE"/>
    <property type="match status" value="1"/>
</dbReference>
<dbReference type="Pfam" id="PF01081">
    <property type="entry name" value="Aldolase"/>
    <property type="match status" value="1"/>
</dbReference>
<evidence type="ECO:0000256" key="5">
    <source>
        <dbReference type="ARBA" id="ARBA00023277"/>
    </source>
</evidence>
<accession>A0ABV1KG92</accession>
<keyword evidence="5" id="KW-0119">Carbohydrate metabolism</keyword>
<evidence type="ECO:0000313" key="6">
    <source>
        <dbReference type="EMBL" id="MEQ3553490.1"/>
    </source>
</evidence>
<dbReference type="NCBIfam" id="NF006600">
    <property type="entry name" value="PRK09140.1"/>
    <property type="match status" value="1"/>
</dbReference>
<evidence type="ECO:0000256" key="4">
    <source>
        <dbReference type="ARBA" id="ARBA00023239"/>
    </source>
</evidence>
<dbReference type="Proteomes" id="UP001494902">
    <property type="component" value="Unassembled WGS sequence"/>
</dbReference>